<evidence type="ECO:0000313" key="9">
    <source>
        <dbReference type="EMBL" id="GGH65120.1"/>
    </source>
</evidence>
<reference evidence="9" key="2">
    <citation type="submission" date="2020-09" db="EMBL/GenBank/DDBJ databases">
        <authorList>
            <person name="Sun Q."/>
            <person name="Zhou Y."/>
        </authorList>
    </citation>
    <scope>NUCLEOTIDE SEQUENCE</scope>
    <source>
        <strain evidence="9">CGMCC 1.15290</strain>
    </source>
</reference>
<dbReference type="InterPro" id="IPR011042">
    <property type="entry name" value="6-blade_b-propeller_TolB-like"/>
</dbReference>
<gene>
    <name evidence="9" type="ORF">GCM10011379_17920</name>
</gene>
<dbReference type="Pfam" id="PF07676">
    <property type="entry name" value="PD40"/>
    <property type="match status" value="2"/>
</dbReference>
<dbReference type="PRINTS" id="PR01021">
    <property type="entry name" value="OMPADOMAIN"/>
</dbReference>
<accession>A0A917MUL5</accession>
<comment type="subcellular location">
    <subcellularLocation>
        <location evidence="1">Cell outer membrane</location>
    </subcellularLocation>
</comment>
<keyword evidence="4" id="KW-0802">TPR repeat</keyword>
<feature type="region of interest" description="Disordered" evidence="6">
    <location>
        <begin position="566"/>
        <end position="589"/>
    </location>
</feature>
<evidence type="ECO:0000256" key="5">
    <source>
        <dbReference type="PROSITE-ProRule" id="PRU00473"/>
    </source>
</evidence>
<keyword evidence="2 5" id="KW-0472">Membrane</keyword>
<dbReference type="InterPro" id="IPR036737">
    <property type="entry name" value="OmpA-like_sf"/>
</dbReference>
<dbReference type="SUPFAM" id="SSF48452">
    <property type="entry name" value="TPR-like"/>
    <property type="match status" value="1"/>
</dbReference>
<feature type="chain" id="PRO_5036802949" description="OmpA-like domain-containing protein" evidence="7">
    <location>
        <begin position="26"/>
        <end position="589"/>
    </location>
</feature>
<dbReference type="InterPro" id="IPR011659">
    <property type="entry name" value="WD40"/>
</dbReference>
<evidence type="ECO:0000256" key="2">
    <source>
        <dbReference type="ARBA" id="ARBA00023136"/>
    </source>
</evidence>
<dbReference type="InterPro" id="IPR019734">
    <property type="entry name" value="TPR_rpt"/>
</dbReference>
<dbReference type="InterPro" id="IPR006664">
    <property type="entry name" value="OMP_bac"/>
</dbReference>
<proteinExistence type="predicted"/>
<dbReference type="RefSeq" id="WP_188951689.1">
    <property type="nucleotide sequence ID" value="NZ_BMIB01000002.1"/>
</dbReference>
<dbReference type="CDD" id="cd07185">
    <property type="entry name" value="OmpA_C-like"/>
    <property type="match status" value="1"/>
</dbReference>
<dbReference type="EMBL" id="BMIB01000002">
    <property type="protein sequence ID" value="GGH65120.1"/>
    <property type="molecule type" value="Genomic_DNA"/>
</dbReference>
<evidence type="ECO:0000259" key="8">
    <source>
        <dbReference type="PROSITE" id="PS51123"/>
    </source>
</evidence>
<dbReference type="InterPro" id="IPR006665">
    <property type="entry name" value="OmpA-like"/>
</dbReference>
<evidence type="ECO:0000256" key="4">
    <source>
        <dbReference type="PROSITE-ProRule" id="PRU00339"/>
    </source>
</evidence>
<evidence type="ECO:0000313" key="10">
    <source>
        <dbReference type="Proteomes" id="UP000627292"/>
    </source>
</evidence>
<keyword evidence="7" id="KW-0732">Signal</keyword>
<organism evidence="9 10">
    <name type="scientific">Filimonas zeae</name>
    <dbReference type="NCBI Taxonomy" id="1737353"/>
    <lineage>
        <taxon>Bacteria</taxon>
        <taxon>Pseudomonadati</taxon>
        <taxon>Bacteroidota</taxon>
        <taxon>Chitinophagia</taxon>
        <taxon>Chitinophagales</taxon>
        <taxon>Chitinophagaceae</taxon>
        <taxon>Filimonas</taxon>
    </lineage>
</organism>
<keyword evidence="10" id="KW-1185">Reference proteome</keyword>
<dbReference type="SUPFAM" id="SSF103088">
    <property type="entry name" value="OmpA-like"/>
    <property type="match status" value="1"/>
</dbReference>
<evidence type="ECO:0000256" key="6">
    <source>
        <dbReference type="SAM" id="MobiDB-lite"/>
    </source>
</evidence>
<feature type="signal peptide" evidence="7">
    <location>
        <begin position="1"/>
        <end position="25"/>
    </location>
</feature>
<dbReference type="PROSITE" id="PS50005">
    <property type="entry name" value="TPR"/>
    <property type="match status" value="1"/>
</dbReference>
<dbReference type="Gene3D" id="1.25.40.10">
    <property type="entry name" value="Tetratricopeptide repeat domain"/>
    <property type="match status" value="1"/>
</dbReference>
<keyword evidence="3" id="KW-0998">Cell outer membrane</keyword>
<feature type="repeat" description="TPR" evidence="4">
    <location>
        <begin position="28"/>
        <end position="61"/>
    </location>
</feature>
<dbReference type="Gene3D" id="3.30.1330.60">
    <property type="entry name" value="OmpA-like domain"/>
    <property type="match status" value="1"/>
</dbReference>
<reference evidence="9" key="1">
    <citation type="journal article" date="2014" name="Int. J. Syst. Evol. Microbiol.">
        <title>Complete genome sequence of Corynebacterium casei LMG S-19264T (=DSM 44701T), isolated from a smear-ripened cheese.</title>
        <authorList>
            <consortium name="US DOE Joint Genome Institute (JGI-PGF)"/>
            <person name="Walter F."/>
            <person name="Albersmeier A."/>
            <person name="Kalinowski J."/>
            <person name="Ruckert C."/>
        </authorList>
    </citation>
    <scope>NUCLEOTIDE SEQUENCE</scope>
    <source>
        <strain evidence="9">CGMCC 1.15290</strain>
    </source>
</reference>
<dbReference type="PANTHER" id="PTHR30329:SF21">
    <property type="entry name" value="LIPOPROTEIN YIAD-RELATED"/>
    <property type="match status" value="1"/>
</dbReference>
<dbReference type="InterPro" id="IPR050330">
    <property type="entry name" value="Bact_OuterMem_StrucFunc"/>
</dbReference>
<evidence type="ECO:0000256" key="3">
    <source>
        <dbReference type="ARBA" id="ARBA00023237"/>
    </source>
</evidence>
<dbReference type="InterPro" id="IPR011990">
    <property type="entry name" value="TPR-like_helical_dom_sf"/>
</dbReference>
<feature type="domain" description="OmpA-like" evidence="8">
    <location>
        <begin position="469"/>
        <end position="589"/>
    </location>
</feature>
<dbReference type="GO" id="GO:0009279">
    <property type="term" value="C:cell outer membrane"/>
    <property type="evidence" value="ECO:0007669"/>
    <property type="project" value="UniProtKB-SubCell"/>
</dbReference>
<protein>
    <recommendedName>
        <fullName evidence="8">OmpA-like domain-containing protein</fullName>
    </recommendedName>
</protein>
<dbReference type="Pfam" id="PF13174">
    <property type="entry name" value="TPR_6"/>
    <property type="match status" value="2"/>
</dbReference>
<evidence type="ECO:0000256" key="1">
    <source>
        <dbReference type="ARBA" id="ARBA00004442"/>
    </source>
</evidence>
<dbReference type="PROSITE" id="PS51123">
    <property type="entry name" value="OMPA_2"/>
    <property type="match status" value="1"/>
</dbReference>
<dbReference type="AlphaFoldDB" id="A0A917MUL5"/>
<sequence>MSSNYSSRYFILAAVCCGVLSVSQAQFVNNYKKAADDYYAKGDFNSAAKYYEKYIGLAPSAKGGYDPYHIQKQGKASGQGNADALYRLGESYRHLTYYSNAEAAYKQVAETNAARYPLAQYWYAVCLRAGGKYAGAQQQLEAFLAKYTANDEYKKQATQELENLRFIQQQLAAGASATKLSKFDSGINQEGASYAAAWLNDGGIAFTSTRGTYNNSLYTAPAVSGAATPLAIPAADKKQQGVASFTADGNRVFFTAWDAKADGSRSSAIYTSEKKNNVWGQPVQLGNTVNEPGFNARQPQVTADGKYLLFASDKPGGAGKFDIWYAPLQPGGKAGKAVNAGTVINTAGNEEAPFYHQASGKLVFASDGKTGMGGFDLFEAKGAPEAAWEAPVNMGYPVNSVKDDIYFVSRQDKDLLTDAIISSDRSSACCLELFAVNRPQEVKAPVKEEPPVVVTPTPVPEEAPKPEVVVENNKALLQHVLFELDKAEPDEAGYNQLRAVAAYLQQHADVKVEIGAHTDGTGTRAHNLKLSQARAEVCVKFLVSEGIDKARLVAKGYGDCCPLEKETTADGKDNEAARAKNRRVEMKVL</sequence>
<dbReference type="Proteomes" id="UP000627292">
    <property type="component" value="Unassembled WGS sequence"/>
</dbReference>
<evidence type="ECO:0000256" key="7">
    <source>
        <dbReference type="SAM" id="SignalP"/>
    </source>
</evidence>
<dbReference type="Pfam" id="PF00691">
    <property type="entry name" value="OmpA"/>
    <property type="match status" value="1"/>
</dbReference>
<dbReference type="Gene3D" id="2.120.10.30">
    <property type="entry name" value="TolB, C-terminal domain"/>
    <property type="match status" value="1"/>
</dbReference>
<name>A0A917MUL5_9BACT</name>
<dbReference type="SUPFAM" id="SSF82171">
    <property type="entry name" value="DPP6 N-terminal domain-like"/>
    <property type="match status" value="1"/>
</dbReference>
<dbReference type="PANTHER" id="PTHR30329">
    <property type="entry name" value="STATOR ELEMENT OF FLAGELLAR MOTOR COMPLEX"/>
    <property type="match status" value="1"/>
</dbReference>
<comment type="caution">
    <text evidence="9">The sequence shown here is derived from an EMBL/GenBank/DDBJ whole genome shotgun (WGS) entry which is preliminary data.</text>
</comment>